<protein>
    <recommendedName>
        <fullName evidence="3">EfeO-type cupredoxin-like domain-containing protein</fullName>
    </recommendedName>
</protein>
<dbReference type="Proteomes" id="UP000199032">
    <property type="component" value="Unassembled WGS sequence"/>
</dbReference>
<dbReference type="RefSeq" id="WP_090742623.1">
    <property type="nucleotide sequence ID" value="NZ_CZQA01000001.1"/>
</dbReference>
<accession>A0A0S4L4W9</accession>
<dbReference type="OrthoDB" id="9788029at2"/>
<evidence type="ECO:0000313" key="1">
    <source>
        <dbReference type="EMBL" id="CUS31758.1"/>
    </source>
</evidence>
<proteinExistence type="predicted"/>
<organism evidence="1 2">
    <name type="scientific">Candidatus Nitrospira nitrosa</name>
    <dbReference type="NCBI Taxonomy" id="1742972"/>
    <lineage>
        <taxon>Bacteria</taxon>
        <taxon>Pseudomonadati</taxon>
        <taxon>Nitrospirota</taxon>
        <taxon>Nitrospiria</taxon>
        <taxon>Nitrospirales</taxon>
        <taxon>Nitrospiraceae</taxon>
        <taxon>Nitrospira</taxon>
    </lineage>
</organism>
<sequence>MGVRRKGPALLVVPLAAAVLTAWSGGSSMVFAQAKGMEAPPSKLEITIKDRQHGYETAGFTMPSQETIVVVRNQDSVTHGLASTLFKNLAVKVEGGTEVRGKQFKSFHVDAGKTMTLRFSTAPSNFDPQTGGAESIRHALWCDIHPDVKGELFVIETRGDIGGG</sequence>
<reference evidence="1 2" key="1">
    <citation type="submission" date="2015-10" db="EMBL/GenBank/DDBJ databases">
        <authorList>
            <person name="Gilbert D.G."/>
        </authorList>
    </citation>
    <scope>NUCLEOTIDE SEQUENCE [LARGE SCALE GENOMIC DNA]</scope>
    <source>
        <strain evidence="1">COMA1</strain>
    </source>
</reference>
<evidence type="ECO:0000313" key="2">
    <source>
        <dbReference type="Proteomes" id="UP000199032"/>
    </source>
</evidence>
<dbReference type="AlphaFoldDB" id="A0A0S4L4W9"/>
<dbReference type="Gene3D" id="2.60.40.420">
    <property type="entry name" value="Cupredoxins - blue copper proteins"/>
    <property type="match status" value="1"/>
</dbReference>
<name>A0A0S4L4W9_9BACT</name>
<keyword evidence="2" id="KW-1185">Reference proteome</keyword>
<gene>
    <name evidence="1" type="ORF">COMA1_10255</name>
</gene>
<evidence type="ECO:0008006" key="3">
    <source>
        <dbReference type="Google" id="ProtNLM"/>
    </source>
</evidence>
<dbReference type="EMBL" id="CZQA01000001">
    <property type="protein sequence ID" value="CUS31758.1"/>
    <property type="molecule type" value="Genomic_DNA"/>
</dbReference>
<dbReference type="InterPro" id="IPR008972">
    <property type="entry name" value="Cupredoxin"/>
</dbReference>